<gene>
    <name evidence="1" type="ORF">PYH38_005184</name>
</gene>
<keyword evidence="2" id="KW-1185">Reference proteome</keyword>
<reference evidence="1 2" key="1">
    <citation type="submission" date="2023-03" db="EMBL/GenBank/DDBJ databases">
        <authorList>
            <person name="Kaur S."/>
            <person name="Espinosa-Saiz D."/>
            <person name="Velazquez E."/>
            <person name="Menendez E."/>
            <person name="diCenzo G.C."/>
        </authorList>
    </citation>
    <scope>NUCLEOTIDE SEQUENCE [LARGE SCALE GENOMIC DNA]</scope>
    <source>
        <strain evidence="1 2">LMG 27395</strain>
    </source>
</reference>
<sequence>MRLPCALPEPLSPEDQTLEEGDEFAAVMAYHNGDAEAAVRTLLKDCKHLREQLALAQISMSLGFTRGWLPSFNRR</sequence>
<evidence type="ECO:0000313" key="1">
    <source>
        <dbReference type="EMBL" id="WEX82847.1"/>
    </source>
</evidence>
<dbReference type="EMBL" id="CP120371">
    <property type="protein sequence ID" value="WEX82847.1"/>
    <property type="molecule type" value="Genomic_DNA"/>
</dbReference>
<dbReference type="RefSeq" id="WP_280733598.1">
    <property type="nucleotide sequence ID" value="NZ_CP120368.1"/>
</dbReference>
<dbReference type="Proteomes" id="UP001235547">
    <property type="component" value="Chromosome 1"/>
</dbReference>
<accession>A0ABY8CZJ2</accession>
<name>A0ABY8CZJ2_9HYPH</name>
<organism evidence="1 2">
    <name type="scientific">Sinorhizobium numidicum</name>
    <dbReference type="NCBI Taxonomy" id="680248"/>
    <lineage>
        <taxon>Bacteria</taxon>
        <taxon>Pseudomonadati</taxon>
        <taxon>Pseudomonadota</taxon>
        <taxon>Alphaproteobacteria</taxon>
        <taxon>Hyphomicrobiales</taxon>
        <taxon>Rhizobiaceae</taxon>
        <taxon>Sinorhizobium/Ensifer group</taxon>
        <taxon>Sinorhizobium</taxon>
    </lineage>
</organism>
<evidence type="ECO:0000313" key="2">
    <source>
        <dbReference type="Proteomes" id="UP001235547"/>
    </source>
</evidence>
<evidence type="ECO:0008006" key="3">
    <source>
        <dbReference type="Google" id="ProtNLM"/>
    </source>
</evidence>
<protein>
    <recommendedName>
        <fullName evidence="3">Dehydrogenase</fullName>
    </recommendedName>
</protein>
<proteinExistence type="predicted"/>